<name>A0A0A9H1Z0_ARUDO</name>
<keyword evidence="1" id="KW-1133">Transmembrane helix</keyword>
<organism evidence="2">
    <name type="scientific">Arundo donax</name>
    <name type="common">Giant reed</name>
    <name type="synonym">Donax arundinaceus</name>
    <dbReference type="NCBI Taxonomy" id="35708"/>
    <lineage>
        <taxon>Eukaryota</taxon>
        <taxon>Viridiplantae</taxon>
        <taxon>Streptophyta</taxon>
        <taxon>Embryophyta</taxon>
        <taxon>Tracheophyta</taxon>
        <taxon>Spermatophyta</taxon>
        <taxon>Magnoliopsida</taxon>
        <taxon>Liliopsida</taxon>
        <taxon>Poales</taxon>
        <taxon>Poaceae</taxon>
        <taxon>PACMAD clade</taxon>
        <taxon>Arundinoideae</taxon>
        <taxon>Arundineae</taxon>
        <taxon>Arundo</taxon>
    </lineage>
</organism>
<dbReference type="AlphaFoldDB" id="A0A0A9H1Z0"/>
<feature type="transmembrane region" description="Helical" evidence="1">
    <location>
        <begin position="6"/>
        <end position="25"/>
    </location>
</feature>
<reference evidence="2" key="1">
    <citation type="submission" date="2014-09" db="EMBL/GenBank/DDBJ databases">
        <authorList>
            <person name="Magalhaes I.L.F."/>
            <person name="Oliveira U."/>
            <person name="Santos F.R."/>
            <person name="Vidigal T.H.D.A."/>
            <person name="Brescovit A.D."/>
            <person name="Santos A.J."/>
        </authorList>
    </citation>
    <scope>NUCLEOTIDE SEQUENCE</scope>
    <source>
        <tissue evidence="2">Shoot tissue taken approximately 20 cm above the soil surface</tissue>
    </source>
</reference>
<proteinExistence type="predicted"/>
<accession>A0A0A9H1Z0</accession>
<sequence length="53" mass="6040">MMQSWIPSIIITLSIALINLIHMPCKRLRSILFESMTSHILPMQCIMIVCAVP</sequence>
<evidence type="ECO:0000313" key="2">
    <source>
        <dbReference type="EMBL" id="JAE31230.1"/>
    </source>
</evidence>
<keyword evidence="1" id="KW-0812">Transmembrane</keyword>
<keyword evidence="1" id="KW-0472">Membrane</keyword>
<reference evidence="2" key="2">
    <citation type="journal article" date="2015" name="Data Brief">
        <title>Shoot transcriptome of the giant reed, Arundo donax.</title>
        <authorList>
            <person name="Barrero R.A."/>
            <person name="Guerrero F.D."/>
            <person name="Moolhuijzen P."/>
            <person name="Goolsby J.A."/>
            <person name="Tidwell J."/>
            <person name="Bellgard S.E."/>
            <person name="Bellgard M.I."/>
        </authorList>
    </citation>
    <scope>NUCLEOTIDE SEQUENCE</scope>
    <source>
        <tissue evidence="2">Shoot tissue taken approximately 20 cm above the soil surface</tissue>
    </source>
</reference>
<dbReference type="EMBL" id="GBRH01166666">
    <property type="protein sequence ID" value="JAE31230.1"/>
    <property type="molecule type" value="Transcribed_RNA"/>
</dbReference>
<evidence type="ECO:0000256" key="1">
    <source>
        <dbReference type="SAM" id="Phobius"/>
    </source>
</evidence>
<protein>
    <submittedName>
        <fullName evidence="2">Uncharacterized protein</fullName>
    </submittedName>
</protein>